<evidence type="ECO:0000259" key="4">
    <source>
        <dbReference type="PROSITE" id="PS51379"/>
    </source>
</evidence>
<dbReference type="KEGG" id="mox:DAMO_0766"/>
<dbReference type="SUPFAM" id="SSF54862">
    <property type="entry name" value="4Fe-4S ferredoxins"/>
    <property type="match status" value="1"/>
</dbReference>
<dbReference type="STRING" id="671143.DAMO_0766"/>
<dbReference type="eggNOG" id="COG0493">
    <property type="taxonomic scope" value="Bacteria"/>
</dbReference>
<dbReference type="Pfam" id="PF14691">
    <property type="entry name" value="Fer4_20"/>
    <property type="match status" value="1"/>
</dbReference>
<dbReference type="PANTHER" id="PTHR42783:SF3">
    <property type="entry name" value="GLUTAMATE SYNTHASE [NADPH] SMALL CHAIN-RELATED"/>
    <property type="match status" value="1"/>
</dbReference>
<accession>D5MLG5</accession>
<dbReference type="InterPro" id="IPR023753">
    <property type="entry name" value="FAD/NAD-binding_dom"/>
</dbReference>
<proteinExistence type="predicted"/>
<dbReference type="HOGENOM" id="CLU_000422_3_4_0"/>
<dbReference type="InterPro" id="IPR009051">
    <property type="entry name" value="Helical_ferredxn"/>
</dbReference>
<feature type="domain" description="4Fe-4S ferredoxin-type" evidence="4">
    <location>
        <begin position="566"/>
        <end position="595"/>
    </location>
</feature>
<dbReference type="Gene3D" id="3.30.70.20">
    <property type="match status" value="1"/>
</dbReference>
<dbReference type="Proteomes" id="UP000006898">
    <property type="component" value="Chromosome"/>
</dbReference>
<dbReference type="PATRIC" id="fig|671143.5.peg.664"/>
<evidence type="ECO:0000313" key="5">
    <source>
        <dbReference type="EMBL" id="CBE67831.1"/>
    </source>
</evidence>
<dbReference type="GO" id="GO:0016491">
    <property type="term" value="F:oxidoreductase activity"/>
    <property type="evidence" value="ECO:0007669"/>
    <property type="project" value="InterPro"/>
</dbReference>
<protein>
    <submittedName>
        <fullName evidence="5">FAD-dependent pyridine nucleotide-disulphide oxidoreductase</fullName>
    </submittedName>
</protein>
<dbReference type="PRINTS" id="PR00419">
    <property type="entry name" value="ADXRDTASE"/>
</dbReference>
<evidence type="ECO:0000256" key="1">
    <source>
        <dbReference type="ARBA" id="ARBA00022723"/>
    </source>
</evidence>
<dbReference type="InterPro" id="IPR036188">
    <property type="entry name" value="FAD/NAD-bd_sf"/>
</dbReference>
<name>D5MLG5_METO1</name>
<dbReference type="SUPFAM" id="SSF51971">
    <property type="entry name" value="Nucleotide-binding domain"/>
    <property type="match status" value="1"/>
</dbReference>
<dbReference type="AlphaFoldDB" id="D5MLG5"/>
<dbReference type="PANTHER" id="PTHR42783">
    <property type="entry name" value="GLUTAMATE SYNTHASE [NADPH] SMALL CHAIN"/>
    <property type="match status" value="1"/>
</dbReference>
<keyword evidence="3" id="KW-0411">Iron-sulfur</keyword>
<gene>
    <name evidence="5" type="ORF">DAMO_0766</name>
</gene>
<dbReference type="InterPro" id="IPR017896">
    <property type="entry name" value="4Fe4S_Fe-S-bd"/>
</dbReference>
<keyword evidence="1" id="KW-0479">Metal-binding</keyword>
<sequence length="665" mass="71856">MSEDLSPKYQITTPDDAYWRQQIKCQDACPVHTDARGYVNAIADGDPERAYIIAREPNPFASICGRVCAAPCEAACRRGDLDAPIAIRALKRFVTERYGVEAPLRADRARPSIEATGLHLVEASPIVREIRNVEDATALRRVGLAEHAGTGKRVAVVGSGVAGLTCAHDLALLGYRVTVFEKQTVPGGMLMLGVPEYRLPRDLVRAEIQAILDLGVELKTNAAIGRDFALADLRAQGFEATFLAIGCHKARGLPIEGTELDGVFRAVEFLLNINLGFKVDLGRRVIVVGGGDVAMDAARTAAREMAGVDPVAAMREAMDVAREAVRAGAREVRVVCLESWDEMPAQRFEIEEALAEGLAIFPRLGPKRIVGQEGRAVGLETIRVSRVFDEQRRFSPRFVEGTEQVMAADSIILAIGQAPDLAFLGPEDGVAITPRQTIQVDSATLATTAPGVYAGGDVAFGPRIFIEGVANGHRAARSIHEYLSDRRFALSTRAEWVRLDHDRQVLQGEAGTEPALPRVYPGYRATPRREPPGLPIDRRIGIAEVELKYPDTQAQAQAQRCVRCGIHTIFDGTTCILCGGCVDVCPEYCLRMVPIDQLAGDDAVTSLVESLTGSPQSATPVAASAATAMLMDATRCIRCALCAMRCPTGAISMEAFRYVETWVLA</sequence>
<dbReference type="Gene3D" id="1.10.1060.10">
    <property type="entry name" value="Alpha-helical ferredoxin"/>
    <property type="match status" value="1"/>
</dbReference>
<dbReference type="PROSITE" id="PS00198">
    <property type="entry name" value="4FE4S_FER_1"/>
    <property type="match status" value="1"/>
</dbReference>
<dbReference type="InterPro" id="IPR028261">
    <property type="entry name" value="DPD_II"/>
</dbReference>
<dbReference type="PROSITE" id="PS51379">
    <property type="entry name" value="4FE4S_FER_2"/>
    <property type="match status" value="2"/>
</dbReference>
<evidence type="ECO:0000256" key="2">
    <source>
        <dbReference type="ARBA" id="ARBA00023004"/>
    </source>
</evidence>
<dbReference type="GO" id="GO:0051536">
    <property type="term" value="F:iron-sulfur cluster binding"/>
    <property type="evidence" value="ECO:0007669"/>
    <property type="project" value="UniProtKB-KW"/>
</dbReference>
<dbReference type="eggNOG" id="COG1143">
    <property type="taxonomic scope" value="Bacteria"/>
</dbReference>
<feature type="domain" description="4Fe-4S ferredoxin-type" evidence="4">
    <location>
        <begin position="627"/>
        <end position="656"/>
    </location>
</feature>
<dbReference type="Gene3D" id="3.50.50.60">
    <property type="entry name" value="FAD/NAD(P)-binding domain"/>
    <property type="match status" value="2"/>
</dbReference>
<organism evidence="5 6">
    <name type="scientific">Methylomirabilis oxygeniifera</name>
    <dbReference type="NCBI Taxonomy" id="671143"/>
    <lineage>
        <taxon>Bacteria</taxon>
        <taxon>Candidatus Methylomirabilota</taxon>
        <taxon>Candidatus Methylomirabilia</taxon>
        <taxon>Candidatus Methylomirabilales</taxon>
        <taxon>Candidatus Methylomirabilaceae</taxon>
        <taxon>Candidatus Methylomirabilis</taxon>
    </lineage>
</organism>
<evidence type="ECO:0000256" key="3">
    <source>
        <dbReference type="ARBA" id="ARBA00023014"/>
    </source>
</evidence>
<dbReference type="Pfam" id="PF07992">
    <property type="entry name" value="Pyr_redox_2"/>
    <property type="match status" value="2"/>
</dbReference>
<dbReference type="InterPro" id="IPR017900">
    <property type="entry name" value="4Fe4S_Fe_S_CS"/>
</dbReference>
<reference evidence="5 6" key="1">
    <citation type="journal article" date="2010" name="Nature">
        <title>Nitrite-driven anaerobic methane oxidation by oxygenic bacteria.</title>
        <authorList>
            <person name="Ettwig K.F."/>
            <person name="Butler M.K."/>
            <person name="Le Paslier D."/>
            <person name="Pelletier E."/>
            <person name="Mangenot S."/>
            <person name="Kuypers M.M.M."/>
            <person name="Schreiber F."/>
            <person name="Dutilh B.E."/>
            <person name="Zedelius J."/>
            <person name="de Beer D."/>
            <person name="Gloerich J."/>
            <person name="Wessels H.J.C.T."/>
            <person name="van Allen T."/>
            <person name="Luesken F."/>
            <person name="Wu M."/>
            <person name="van de Pas-Schoonen K.T."/>
            <person name="Op den Camp H.J.M."/>
            <person name="Janssen-Megens E.M."/>
            <person name="Francoijs K-J."/>
            <person name="Stunnenberg H."/>
            <person name="Weissenbach J."/>
            <person name="Jetten M.S.M."/>
            <person name="Strous M."/>
        </authorList>
    </citation>
    <scope>NUCLEOTIDE SEQUENCE [LARGE SCALE GENOMIC DNA]</scope>
</reference>
<dbReference type="EMBL" id="FP565575">
    <property type="protein sequence ID" value="CBE67831.1"/>
    <property type="molecule type" value="Genomic_DNA"/>
</dbReference>
<dbReference type="GO" id="GO:0046872">
    <property type="term" value="F:metal ion binding"/>
    <property type="evidence" value="ECO:0007669"/>
    <property type="project" value="UniProtKB-KW"/>
</dbReference>
<keyword evidence="2" id="KW-0408">Iron</keyword>
<evidence type="ECO:0000313" key="6">
    <source>
        <dbReference type="Proteomes" id="UP000006898"/>
    </source>
</evidence>
<dbReference type="Pfam" id="PF12838">
    <property type="entry name" value="Fer4_7"/>
    <property type="match status" value="1"/>
</dbReference>